<protein>
    <recommendedName>
        <fullName evidence="1">Endonuclease/exonuclease/phosphatase domain-containing protein</fullName>
    </recommendedName>
</protein>
<reference evidence="2" key="3">
    <citation type="submission" date="2019-06" db="EMBL/GenBank/DDBJ databases">
        <authorList>
            <person name="Poynton C."/>
            <person name="Hasenbein S."/>
            <person name="Benoit J.B."/>
            <person name="Sepulveda M.S."/>
            <person name="Poelchau M.F."/>
            <person name="Murali S.C."/>
            <person name="Chen S."/>
            <person name="Glastad K.M."/>
            <person name="Werren J.H."/>
            <person name="Vineis J.H."/>
            <person name="Bowen J.L."/>
            <person name="Friedrich M."/>
            <person name="Jones J."/>
            <person name="Robertson H.M."/>
            <person name="Feyereisen R."/>
            <person name="Mechler-Hickson A."/>
            <person name="Mathers N."/>
            <person name="Lee C.E."/>
            <person name="Colbourne J.K."/>
            <person name="Biales A."/>
            <person name="Johnston J.S."/>
            <person name="Wellborn G.A."/>
            <person name="Rosendale A.J."/>
            <person name="Cridge A.G."/>
            <person name="Munoz-Torres M.C."/>
            <person name="Bain P.A."/>
            <person name="Manny A.R."/>
            <person name="Major K.M."/>
            <person name="Lambert F.N."/>
            <person name="Vulpe C.D."/>
            <person name="Tuck P."/>
            <person name="Blalock B.J."/>
            <person name="Lin Y.-Y."/>
            <person name="Smith M.E."/>
            <person name="Ochoa-Acuna H."/>
            <person name="Chen M.-J.M."/>
            <person name="Childers C.P."/>
            <person name="Qu J."/>
            <person name="Dugan S."/>
            <person name="Lee S.L."/>
            <person name="Chao H."/>
            <person name="Dinh H."/>
            <person name="Han Y."/>
            <person name="Doddapaneni H."/>
            <person name="Worley K.C."/>
            <person name="Muzny D.M."/>
            <person name="Gibbs R.A."/>
            <person name="Richards S."/>
        </authorList>
    </citation>
    <scope>NUCLEOTIDE SEQUENCE</scope>
    <source>
        <strain evidence="2">HAZT.00-mixed</strain>
        <tissue evidence="2">Whole organism</tissue>
    </source>
</reference>
<dbReference type="OrthoDB" id="6372692at2759"/>
<sequence length="172" mass="19160">MNVYIPPQSSCPPNFRASISHLLVPNSLILGDLNAHDPLWHSRIQDTRGEELADEIGGSDHGTLNLDTPTWLPTAGQPSSPDLSIASDTLITHMDWTTMTTLSSDHLPIIITLQADYQTTKTPKITFTNFAKADWEKYTADTEAAFENSVFPANLSTAKHQFRKIFNQRKQP</sequence>
<reference evidence="2" key="2">
    <citation type="journal article" date="2018" name="Environ. Sci. Technol.">
        <title>The Toxicogenome of Hyalella azteca: A Model for Sediment Ecotoxicology and Evolutionary Toxicology.</title>
        <authorList>
            <person name="Poynton H.C."/>
            <person name="Hasenbein S."/>
            <person name="Benoit J.B."/>
            <person name="Sepulveda M.S."/>
            <person name="Poelchau M.F."/>
            <person name="Hughes D.S.T."/>
            <person name="Murali S.C."/>
            <person name="Chen S."/>
            <person name="Glastad K.M."/>
            <person name="Goodisman M.A.D."/>
            <person name="Werren J.H."/>
            <person name="Vineis J.H."/>
            <person name="Bowen J.L."/>
            <person name="Friedrich M."/>
            <person name="Jones J."/>
            <person name="Robertson H.M."/>
            <person name="Feyereisen R."/>
            <person name="Mechler-Hickson A."/>
            <person name="Mathers N."/>
            <person name="Lee C.E."/>
            <person name="Colbourne J.K."/>
            <person name="Biales A."/>
            <person name="Johnston J.S."/>
            <person name="Wellborn G.A."/>
            <person name="Rosendale A.J."/>
            <person name="Cridge A.G."/>
            <person name="Munoz-Torres M.C."/>
            <person name="Bain P.A."/>
            <person name="Manny A.R."/>
            <person name="Major K.M."/>
            <person name="Lambert F.N."/>
            <person name="Vulpe C.D."/>
            <person name="Tuck P."/>
            <person name="Blalock B.J."/>
            <person name="Lin Y.Y."/>
            <person name="Smith M.E."/>
            <person name="Ochoa-Acuna H."/>
            <person name="Chen M.M."/>
            <person name="Childers C.P."/>
            <person name="Qu J."/>
            <person name="Dugan S."/>
            <person name="Lee S.L."/>
            <person name="Chao H."/>
            <person name="Dinh H."/>
            <person name="Han Y."/>
            <person name="Doddapaneni H."/>
            <person name="Worley K.C."/>
            <person name="Muzny D.M."/>
            <person name="Gibbs R.A."/>
            <person name="Richards S."/>
        </authorList>
    </citation>
    <scope>NUCLEOTIDE SEQUENCE</scope>
    <source>
        <strain evidence="2">HAZT.00-mixed</strain>
        <tissue evidence="2">Whole organism</tissue>
    </source>
</reference>
<dbReference type="InterPro" id="IPR005135">
    <property type="entry name" value="Endo/exonuclease/phosphatase"/>
</dbReference>
<reference evidence="2" key="1">
    <citation type="submission" date="2014-08" db="EMBL/GenBank/DDBJ databases">
        <authorList>
            <person name="Murali S."/>
            <person name="Richards S."/>
            <person name="Bandaranaike D."/>
            <person name="Bellair M."/>
            <person name="Blankenburg K."/>
            <person name="Chao H."/>
            <person name="Dinh H."/>
            <person name="Doddapaneni H."/>
            <person name="Dugan-Rocha S."/>
            <person name="Elkadiri S."/>
            <person name="Gnanaolivu R."/>
            <person name="Hughes D."/>
            <person name="Lee S."/>
            <person name="Li M."/>
            <person name="Ming W."/>
            <person name="Munidasa M."/>
            <person name="Muniz J."/>
            <person name="Nguyen L."/>
            <person name="Osuji N."/>
            <person name="Pu L.-L."/>
            <person name="Puazo M."/>
            <person name="Skinner E."/>
            <person name="Qu C."/>
            <person name="Quiroz J."/>
            <person name="Raj R."/>
            <person name="Weissenberger G."/>
            <person name="Xin Y."/>
            <person name="Zou X."/>
            <person name="Han Y."/>
            <person name="Worley K."/>
            <person name="Muzny D."/>
            <person name="Gibbs R."/>
        </authorList>
    </citation>
    <scope>NUCLEOTIDE SEQUENCE</scope>
    <source>
        <strain evidence="2">HAZT.00-mixed</strain>
        <tissue evidence="2">Whole organism</tissue>
    </source>
</reference>
<dbReference type="AlphaFoldDB" id="A0A6A0HAE0"/>
<proteinExistence type="predicted"/>
<evidence type="ECO:0000313" key="2">
    <source>
        <dbReference type="EMBL" id="KAA0202244.1"/>
    </source>
</evidence>
<dbReference type="InterPro" id="IPR036691">
    <property type="entry name" value="Endo/exonu/phosph_ase_sf"/>
</dbReference>
<dbReference type="EMBL" id="JQDR03004008">
    <property type="protein sequence ID" value="KAA0202244.1"/>
    <property type="molecule type" value="Genomic_DNA"/>
</dbReference>
<comment type="caution">
    <text evidence="2">The sequence shown here is derived from an EMBL/GenBank/DDBJ whole genome shotgun (WGS) entry which is preliminary data.</text>
</comment>
<feature type="domain" description="Endonuclease/exonuclease/phosphatase" evidence="1">
    <location>
        <begin position="2"/>
        <end position="110"/>
    </location>
</feature>
<dbReference type="PANTHER" id="PTHR33273:SF4">
    <property type="entry name" value="ENDONUCLEASE_EXONUCLEASE_PHOSPHATASE DOMAIN-CONTAINING PROTEIN"/>
    <property type="match status" value="1"/>
</dbReference>
<organism evidence="2">
    <name type="scientific">Hyalella azteca</name>
    <name type="common">Amphipod</name>
    <dbReference type="NCBI Taxonomy" id="294128"/>
    <lineage>
        <taxon>Eukaryota</taxon>
        <taxon>Metazoa</taxon>
        <taxon>Ecdysozoa</taxon>
        <taxon>Arthropoda</taxon>
        <taxon>Crustacea</taxon>
        <taxon>Multicrustacea</taxon>
        <taxon>Malacostraca</taxon>
        <taxon>Eumalacostraca</taxon>
        <taxon>Peracarida</taxon>
        <taxon>Amphipoda</taxon>
        <taxon>Senticaudata</taxon>
        <taxon>Talitrida</taxon>
        <taxon>Talitroidea</taxon>
        <taxon>Hyalellidae</taxon>
        <taxon>Hyalella</taxon>
    </lineage>
</organism>
<gene>
    <name evidence="2" type="ORF">HAZT_HAZT004432</name>
</gene>
<dbReference type="PANTHER" id="PTHR33273">
    <property type="entry name" value="DOMAIN-CONTAINING PROTEIN, PUTATIVE-RELATED"/>
    <property type="match status" value="1"/>
</dbReference>
<accession>A0A6A0HAE0</accession>
<dbReference type="SUPFAM" id="SSF56219">
    <property type="entry name" value="DNase I-like"/>
    <property type="match status" value="1"/>
</dbReference>
<name>A0A6A0HAE0_HYAAZ</name>
<dbReference type="Proteomes" id="UP000711488">
    <property type="component" value="Unassembled WGS sequence"/>
</dbReference>
<evidence type="ECO:0000259" key="1">
    <source>
        <dbReference type="Pfam" id="PF14529"/>
    </source>
</evidence>
<dbReference type="Pfam" id="PF14529">
    <property type="entry name" value="Exo_endo_phos_2"/>
    <property type="match status" value="1"/>
</dbReference>
<dbReference type="GO" id="GO:0003824">
    <property type="term" value="F:catalytic activity"/>
    <property type="evidence" value="ECO:0007669"/>
    <property type="project" value="InterPro"/>
</dbReference>
<dbReference type="Gene3D" id="3.60.10.10">
    <property type="entry name" value="Endonuclease/exonuclease/phosphatase"/>
    <property type="match status" value="1"/>
</dbReference>